<proteinExistence type="predicted"/>
<reference evidence="1 2" key="1">
    <citation type="submission" date="2018-09" db="EMBL/GenBank/DDBJ databases">
        <authorList>
            <person name="Wang F."/>
        </authorList>
    </citation>
    <scope>NUCLEOTIDE SEQUENCE [LARGE SCALE GENOMIC DNA]</scope>
    <source>
        <strain evidence="1 2">PLHSC7-2</strain>
    </source>
</reference>
<reference evidence="1 2" key="2">
    <citation type="submission" date="2019-01" db="EMBL/GenBank/DDBJ databases">
        <title>Motilimonas pumilus sp. nov., isolated from the gut of sea cucumber (Apostichopus japonicus).</title>
        <authorList>
            <person name="Wang F.-Q."/>
            <person name="Ren L.-H."/>
            <person name="Lin Y.-W."/>
            <person name="Sun G.-H."/>
            <person name="Du Z.-J."/>
            <person name="Zhao J.-X."/>
            <person name="Liu X.-J."/>
            <person name="Liu L.-J."/>
        </authorList>
    </citation>
    <scope>NUCLEOTIDE SEQUENCE [LARGE SCALE GENOMIC DNA]</scope>
    <source>
        <strain evidence="1 2">PLHSC7-2</strain>
    </source>
</reference>
<gene>
    <name evidence="1" type="ORF">D1Z90_15675</name>
</gene>
<evidence type="ECO:0000313" key="2">
    <source>
        <dbReference type="Proteomes" id="UP000283255"/>
    </source>
</evidence>
<comment type="caution">
    <text evidence="1">The sequence shown here is derived from an EMBL/GenBank/DDBJ whole genome shotgun (WGS) entry which is preliminary data.</text>
</comment>
<dbReference type="EMBL" id="QZCH01000023">
    <property type="protein sequence ID" value="RJG41930.1"/>
    <property type="molecule type" value="Genomic_DNA"/>
</dbReference>
<sequence length="60" mass="6898">MAHIIFTADYDKKSHIKHNVKKEIILDHTDAKSHSFNASASHANQVIFTPIWEETKNQPI</sequence>
<dbReference type="AlphaFoldDB" id="A0A418YBN8"/>
<name>A0A418YBN8_9GAMM</name>
<protein>
    <submittedName>
        <fullName evidence="1">Uncharacterized protein</fullName>
    </submittedName>
</protein>
<keyword evidence="2" id="KW-1185">Reference proteome</keyword>
<organism evidence="1 2">
    <name type="scientific">Motilimonas pumila</name>
    <dbReference type="NCBI Taxonomy" id="2303987"/>
    <lineage>
        <taxon>Bacteria</taxon>
        <taxon>Pseudomonadati</taxon>
        <taxon>Pseudomonadota</taxon>
        <taxon>Gammaproteobacteria</taxon>
        <taxon>Alteromonadales</taxon>
        <taxon>Alteromonadales genera incertae sedis</taxon>
        <taxon>Motilimonas</taxon>
    </lineage>
</organism>
<dbReference type="RefSeq" id="WP_119911735.1">
    <property type="nucleotide sequence ID" value="NZ_QZCH01000023.1"/>
</dbReference>
<evidence type="ECO:0000313" key="1">
    <source>
        <dbReference type="EMBL" id="RJG41930.1"/>
    </source>
</evidence>
<accession>A0A418YBN8</accession>
<dbReference type="Proteomes" id="UP000283255">
    <property type="component" value="Unassembled WGS sequence"/>
</dbReference>